<reference evidence="2" key="1">
    <citation type="journal article" date="2019" name="Int. J. Syst. Evol. Microbiol.">
        <title>The Global Catalogue of Microorganisms (GCM) 10K type strain sequencing project: providing services to taxonomists for standard genome sequencing and annotation.</title>
        <authorList>
            <consortium name="The Broad Institute Genomics Platform"/>
            <consortium name="The Broad Institute Genome Sequencing Center for Infectious Disease"/>
            <person name="Wu L."/>
            <person name="Ma J."/>
        </authorList>
    </citation>
    <scope>NUCLEOTIDE SEQUENCE [LARGE SCALE GENOMIC DNA]</scope>
    <source>
        <strain evidence="2">KCTC 42730</strain>
    </source>
</reference>
<protein>
    <submittedName>
        <fullName evidence="1">Uncharacterized protein</fullName>
    </submittedName>
</protein>
<keyword evidence="2" id="KW-1185">Reference proteome</keyword>
<gene>
    <name evidence="1" type="ORF">ACFOEE_12110</name>
</gene>
<dbReference type="Proteomes" id="UP001595453">
    <property type="component" value="Unassembled WGS sequence"/>
</dbReference>
<name>A0ABV7CKU7_9GAMM</name>
<evidence type="ECO:0000313" key="1">
    <source>
        <dbReference type="EMBL" id="MFC3033265.1"/>
    </source>
</evidence>
<dbReference type="EMBL" id="JBHRSD010000018">
    <property type="protein sequence ID" value="MFC3033265.1"/>
    <property type="molecule type" value="Genomic_DNA"/>
</dbReference>
<evidence type="ECO:0000313" key="2">
    <source>
        <dbReference type="Proteomes" id="UP001595453"/>
    </source>
</evidence>
<organism evidence="1 2">
    <name type="scientific">Pseudoalteromonas fenneropenaei</name>
    <dbReference type="NCBI Taxonomy" id="1737459"/>
    <lineage>
        <taxon>Bacteria</taxon>
        <taxon>Pseudomonadati</taxon>
        <taxon>Pseudomonadota</taxon>
        <taxon>Gammaproteobacteria</taxon>
        <taxon>Alteromonadales</taxon>
        <taxon>Pseudoalteromonadaceae</taxon>
        <taxon>Pseudoalteromonas</taxon>
    </lineage>
</organism>
<dbReference type="RefSeq" id="WP_377124575.1">
    <property type="nucleotide sequence ID" value="NZ_JBHRSD010000018.1"/>
</dbReference>
<comment type="caution">
    <text evidence="1">The sequence shown here is derived from an EMBL/GenBank/DDBJ whole genome shotgun (WGS) entry which is preliminary data.</text>
</comment>
<proteinExistence type="predicted"/>
<sequence length="412" mass="47398">MTNCIDNALAINEFAFRYLFPESARKQQWPLDLWEQEQQVRFLPAIEQRDLSDLFKRCITGSQPKSDLLQRVLASLFHTHFPFTLTPKSPYGFHAAYPSPRSYYPLSFVIHLVDDQYSRTFQLDLVNWKLLVLEERVVTQHDLNNTCHVVIKTDFTKYNELYNLFRKSLYALEIGHFIGSFSEIAATHGLNVSFNNKSNEISCEITDTDQSVQLRPLSSLISQFRFRNSGRFNYGLFPSQVHISREFVSNLSQVISAALLSAKTVFCPALVDKISLKACFAKTSDYEAGLYEHHQNQFIKTQAGNYIAVCEDNFNYHNFSFKFIPIILFICVEKYAFNANQSELIALNSALGFISQKIINHLTGQNLFGRPFRSYDQFSIDHMLSNKEQNKTAYYGLLIGKNRGSETLGVLR</sequence>
<accession>A0ABV7CKU7</accession>